<proteinExistence type="predicted"/>
<comment type="caution">
    <text evidence="2">The sequence shown here is derived from an EMBL/GenBank/DDBJ whole genome shotgun (WGS) entry which is preliminary data.</text>
</comment>
<feature type="signal peptide" evidence="1">
    <location>
        <begin position="1"/>
        <end position="19"/>
    </location>
</feature>
<name>A0A8J2X0R6_9STRA</name>
<keyword evidence="3" id="KW-1185">Reference proteome</keyword>
<evidence type="ECO:0000313" key="2">
    <source>
        <dbReference type="EMBL" id="CAH0369641.1"/>
    </source>
</evidence>
<accession>A0A8J2X0R6</accession>
<evidence type="ECO:0000256" key="1">
    <source>
        <dbReference type="SAM" id="SignalP"/>
    </source>
</evidence>
<gene>
    <name evidence="2" type="ORF">PECAL_2P27700</name>
</gene>
<feature type="chain" id="PRO_5035272416" evidence="1">
    <location>
        <begin position="20"/>
        <end position="430"/>
    </location>
</feature>
<dbReference type="Proteomes" id="UP000789595">
    <property type="component" value="Unassembled WGS sequence"/>
</dbReference>
<reference evidence="2" key="1">
    <citation type="submission" date="2021-11" db="EMBL/GenBank/DDBJ databases">
        <authorList>
            <consortium name="Genoscope - CEA"/>
            <person name="William W."/>
        </authorList>
    </citation>
    <scope>NUCLEOTIDE SEQUENCE</scope>
</reference>
<dbReference type="AlphaFoldDB" id="A0A8J2X0R6"/>
<organism evidence="2 3">
    <name type="scientific">Pelagomonas calceolata</name>
    <dbReference type="NCBI Taxonomy" id="35677"/>
    <lineage>
        <taxon>Eukaryota</taxon>
        <taxon>Sar</taxon>
        <taxon>Stramenopiles</taxon>
        <taxon>Ochrophyta</taxon>
        <taxon>Pelagophyceae</taxon>
        <taxon>Pelagomonadales</taxon>
        <taxon>Pelagomonadaceae</taxon>
        <taxon>Pelagomonas</taxon>
    </lineage>
</organism>
<keyword evidence="1" id="KW-0732">Signal</keyword>
<evidence type="ECO:0000313" key="3">
    <source>
        <dbReference type="Proteomes" id="UP000789595"/>
    </source>
</evidence>
<dbReference type="OrthoDB" id="412062at2759"/>
<sequence>MVARTALLAICCWAAPTAATNRRWTGFLGDAELRQRILGPDGFYGSNLWDQKGCLGAAATSNHQVFLPETRKNGTVAVPSRARDVDCYVRTRWRSFAANPVSAESKGKKVGVTINGELQRVDPNTTISERVIKPYAKHFDVYVFLTIQGPRPKHTSNWHVHRFNGLPSYDENQERKVVEDLVDRFLGAGARGVEVHLYDLVRRPPHMPSKWSGANPGKSVVERFQLVWPSFALHMLVHSLVWSDVVKWETRHGKLDHIVKMRADAGWLGDAPVVGVDVDDSVALVKACASWGGLNDKMVLLPRRYAEKWMDLLTAYYDDQTWQLHKCDQARTQRKLGYKNSEEFQLCVARLHHIPYKELGHELPVYDYYWWLRDEKGRKGCFPRNYAVVPRHTIMDGERYCWNVGQRSDMKCPSNTGVCEQLKARLCPKF</sequence>
<dbReference type="EMBL" id="CAKKNE010000002">
    <property type="protein sequence ID" value="CAH0369641.1"/>
    <property type="molecule type" value="Genomic_DNA"/>
</dbReference>
<protein>
    <submittedName>
        <fullName evidence="2">Uncharacterized protein</fullName>
    </submittedName>
</protein>